<dbReference type="InterPro" id="IPR050109">
    <property type="entry name" value="HTH-type_TetR-like_transc_reg"/>
</dbReference>
<feature type="domain" description="HTH tetR-type" evidence="3">
    <location>
        <begin position="8"/>
        <end position="68"/>
    </location>
</feature>
<dbReference type="Gene3D" id="1.10.357.10">
    <property type="entry name" value="Tetracycline Repressor, domain 2"/>
    <property type="match status" value="1"/>
</dbReference>
<dbReference type="InterPro" id="IPR036271">
    <property type="entry name" value="Tet_transcr_reg_TetR-rel_C_sf"/>
</dbReference>
<dbReference type="Proteomes" id="UP001595699">
    <property type="component" value="Unassembled WGS sequence"/>
</dbReference>
<dbReference type="InterPro" id="IPR001647">
    <property type="entry name" value="HTH_TetR"/>
</dbReference>
<dbReference type="SUPFAM" id="SSF46689">
    <property type="entry name" value="Homeodomain-like"/>
    <property type="match status" value="1"/>
</dbReference>
<evidence type="ECO:0000313" key="5">
    <source>
        <dbReference type="Proteomes" id="UP001595699"/>
    </source>
</evidence>
<accession>A0ABV7YJ03</accession>
<evidence type="ECO:0000256" key="1">
    <source>
        <dbReference type="ARBA" id="ARBA00023125"/>
    </source>
</evidence>
<keyword evidence="1 2" id="KW-0238">DNA-binding</keyword>
<dbReference type="Pfam" id="PF00440">
    <property type="entry name" value="TetR_N"/>
    <property type="match status" value="1"/>
</dbReference>
<dbReference type="SUPFAM" id="SSF48498">
    <property type="entry name" value="Tetracyclin repressor-like, C-terminal domain"/>
    <property type="match status" value="1"/>
</dbReference>
<feature type="DNA-binding region" description="H-T-H motif" evidence="2">
    <location>
        <begin position="31"/>
        <end position="50"/>
    </location>
</feature>
<sequence length="200" mass="21263">MAAVGNAEATKEHIVAAAMAEFSAYGIAGARVDRIAQTAGCNKNLIYIYFGSKEKLFAAVLDRSLLQVYEAVDFTPDDLPGYAARVFEFALARPDVMRLMAWFALERTPEAGAVQSRGAAHSGKVAELAAAQRSGQLASTFDPNFLLTAIMSLATAWSAVSPFGPVLDQQSLADPVRLRQSITTAVALLAQTNEVPAQPS</sequence>
<evidence type="ECO:0000256" key="2">
    <source>
        <dbReference type="PROSITE-ProRule" id="PRU00335"/>
    </source>
</evidence>
<dbReference type="Pfam" id="PF17926">
    <property type="entry name" value="TetR_C_21"/>
    <property type="match status" value="1"/>
</dbReference>
<gene>
    <name evidence="4" type="ORF">ACFOUW_27315</name>
</gene>
<keyword evidence="5" id="KW-1185">Reference proteome</keyword>
<dbReference type="PRINTS" id="PR00455">
    <property type="entry name" value="HTHTETR"/>
</dbReference>
<dbReference type="PROSITE" id="PS50977">
    <property type="entry name" value="HTH_TETR_2"/>
    <property type="match status" value="1"/>
</dbReference>
<reference evidence="5" key="1">
    <citation type="journal article" date="2019" name="Int. J. Syst. Evol. Microbiol.">
        <title>The Global Catalogue of Microorganisms (GCM) 10K type strain sequencing project: providing services to taxonomists for standard genome sequencing and annotation.</title>
        <authorList>
            <consortium name="The Broad Institute Genomics Platform"/>
            <consortium name="The Broad Institute Genome Sequencing Center for Infectious Disease"/>
            <person name="Wu L."/>
            <person name="Ma J."/>
        </authorList>
    </citation>
    <scope>NUCLEOTIDE SEQUENCE [LARGE SCALE GENOMIC DNA]</scope>
    <source>
        <strain evidence="5">CGMCC 4.7241</strain>
    </source>
</reference>
<name>A0ABV7YJ03_9ACTN</name>
<dbReference type="InterPro" id="IPR041467">
    <property type="entry name" value="Sco4008_C"/>
</dbReference>
<dbReference type="RefSeq" id="WP_205121507.1">
    <property type="nucleotide sequence ID" value="NZ_JAFBCM010000001.1"/>
</dbReference>
<protein>
    <submittedName>
        <fullName evidence="4">TetR family transcriptional regulator</fullName>
    </submittedName>
</protein>
<comment type="caution">
    <text evidence="4">The sequence shown here is derived from an EMBL/GenBank/DDBJ whole genome shotgun (WGS) entry which is preliminary data.</text>
</comment>
<evidence type="ECO:0000313" key="4">
    <source>
        <dbReference type="EMBL" id="MFC3764577.1"/>
    </source>
</evidence>
<dbReference type="InterPro" id="IPR009057">
    <property type="entry name" value="Homeodomain-like_sf"/>
</dbReference>
<dbReference type="PANTHER" id="PTHR30328:SF54">
    <property type="entry name" value="HTH-TYPE TRANSCRIPTIONAL REPRESSOR SCO4008"/>
    <property type="match status" value="1"/>
</dbReference>
<dbReference type="EMBL" id="JBHRZH010000027">
    <property type="protein sequence ID" value="MFC3764577.1"/>
    <property type="molecule type" value="Genomic_DNA"/>
</dbReference>
<evidence type="ECO:0000259" key="3">
    <source>
        <dbReference type="PROSITE" id="PS50977"/>
    </source>
</evidence>
<dbReference type="PANTHER" id="PTHR30328">
    <property type="entry name" value="TRANSCRIPTIONAL REPRESSOR"/>
    <property type="match status" value="1"/>
</dbReference>
<organism evidence="4 5">
    <name type="scientific">Tenggerimyces flavus</name>
    <dbReference type="NCBI Taxonomy" id="1708749"/>
    <lineage>
        <taxon>Bacteria</taxon>
        <taxon>Bacillati</taxon>
        <taxon>Actinomycetota</taxon>
        <taxon>Actinomycetes</taxon>
        <taxon>Propionibacteriales</taxon>
        <taxon>Nocardioidaceae</taxon>
        <taxon>Tenggerimyces</taxon>
    </lineage>
</organism>
<proteinExistence type="predicted"/>